<name>A0A0D9WDH2_9ORYZ</name>
<evidence type="ECO:0000313" key="2">
    <source>
        <dbReference type="Proteomes" id="UP000032180"/>
    </source>
</evidence>
<reference evidence="1 2" key="1">
    <citation type="submission" date="2012-08" db="EMBL/GenBank/DDBJ databases">
        <title>Oryza genome evolution.</title>
        <authorList>
            <person name="Wing R.A."/>
        </authorList>
    </citation>
    <scope>NUCLEOTIDE SEQUENCE</scope>
</reference>
<reference evidence="2" key="2">
    <citation type="submission" date="2013-12" db="EMBL/GenBank/DDBJ databases">
        <authorList>
            <person name="Yu Y."/>
            <person name="Lee S."/>
            <person name="de Baynast K."/>
            <person name="Wissotski M."/>
            <person name="Liu L."/>
            <person name="Talag J."/>
            <person name="Goicoechea J."/>
            <person name="Angelova A."/>
            <person name="Jetty R."/>
            <person name="Kudrna D."/>
            <person name="Golser W."/>
            <person name="Rivera L."/>
            <person name="Zhang J."/>
            <person name="Wing R."/>
        </authorList>
    </citation>
    <scope>NUCLEOTIDE SEQUENCE</scope>
</reference>
<organism evidence="1 2">
    <name type="scientific">Leersia perrieri</name>
    <dbReference type="NCBI Taxonomy" id="77586"/>
    <lineage>
        <taxon>Eukaryota</taxon>
        <taxon>Viridiplantae</taxon>
        <taxon>Streptophyta</taxon>
        <taxon>Embryophyta</taxon>
        <taxon>Tracheophyta</taxon>
        <taxon>Spermatophyta</taxon>
        <taxon>Magnoliopsida</taxon>
        <taxon>Liliopsida</taxon>
        <taxon>Poales</taxon>
        <taxon>Poaceae</taxon>
        <taxon>BOP clade</taxon>
        <taxon>Oryzoideae</taxon>
        <taxon>Oryzeae</taxon>
        <taxon>Oryzinae</taxon>
        <taxon>Leersia</taxon>
    </lineage>
</organism>
<accession>A0A0D9WDH2</accession>
<proteinExistence type="predicted"/>
<dbReference type="Gramene" id="LPERR05G04820.1">
    <property type="protein sequence ID" value="LPERR05G04820.1"/>
    <property type="gene ID" value="LPERR05G04820"/>
</dbReference>
<sequence length="72" mass="7936">MERRRRLLRHAWELSAALSCGFAYQVERITSVAMAVVVGGFHVLILNDDGHGSEDCHHFVVDDGEASVDIVA</sequence>
<keyword evidence="2" id="KW-1185">Reference proteome</keyword>
<dbReference type="EnsemblPlants" id="LPERR05G04820.1">
    <property type="protein sequence ID" value="LPERR05G04820.1"/>
    <property type="gene ID" value="LPERR05G04820"/>
</dbReference>
<evidence type="ECO:0000313" key="1">
    <source>
        <dbReference type="EnsemblPlants" id="LPERR05G04820.1"/>
    </source>
</evidence>
<dbReference type="HOGENOM" id="CLU_2725837_0_0_1"/>
<dbReference type="Proteomes" id="UP000032180">
    <property type="component" value="Chromosome 5"/>
</dbReference>
<dbReference type="AlphaFoldDB" id="A0A0D9WDH2"/>
<reference evidence="1" key="3">
    <citation type="submission" date="2015-04" db="UniProtKB">
        <authorList>
            <consortium name="EnsemblPlants"/>
        </authorList>
    </citation>
    <scope>IDENTIFICATION</scope>
</reference>
<protein>
    <submittedName>
        <fullName evidence="1">Uncharacterized protein</fullName>
    </submittedName>
</protein>